<dbReference type="PANTHER" id="PTHR22727">
    <property type="entry name" value="PROTEIN CBG13728"/>
    <property type="match status" value="1"/>
</dbReference>
<feature type="signal peptide" evidence="2">
    <location>
        <begin position="1"/>
        <end position="19"/>
    </location>
</feature>
<dbReference type="GO" id="GO:0016020">
    <property type="term" value="C:membrane"/>
    <property type="evidence" value="ECO:0007669"/>
    <property type="project" value="TreeGrafter"/>
</dbReference>
<dbReference type="SUPFAM" id="SSF57184">
    <property type="entry name" value="Growth factor receptor domain"/>
    <property type="match status" value="1"/>
</dbReference>
<dbReference type="GeneID" id="94345671"/>
<dbReference type="PANTHER" id="PTHR22727:SF15">
    <property type="entry name" value="MRH DOMAIN-CONTAINING PROTEIN"/>
    <property type="match status" value="1"/>
</dbReference>
<dbReference type="SUPFAM" id="SSF50911">
    <property type="entry name" value="Mannose 6-phosphate receptor domain"/>
    <property type="match status" value="1"/>
</dbReference>
<evidence type="ECO:0008006" key="5">
    <source>
        <dbReference type="Google" id="ProtNLM"/>
    </source>
</evidence>
<protein>
    <recommendedName>
        <fullName evidence="5">Tyrosine-protein kinase ephrin type A/B receptor-like domain-containing protein</fullName>
    </recommendedName>
</protein>
<keyword evidence="1" id="KW-1133">Transmembrane helix</keyword>
<keyword evidence="2" id="KW-0732">Signal</keyword>
<dbReference type="InterPro" id="IPR009011">
    <property type="entry name" value="Man6P_isomerase_rcpt-bd_dom_sf"/>
</dbReference>
<evidence type="ECO:0000313" key="4">
    <source>
        <dbReference type="Proteomes" id="UP000294530"/>
    </source>
</evidence>
<keyword evidence="1" id="KW-0472">Membrane</keyword>
<accession>A0A976FIE4</accession>
<proteinExistence type="predicted"/>
<gene>
    <name evidence="3" type="ORF">CCR75_001899</name>
</gene>
<reference evidence="3 4" key="1">
    <citation type="journal article" date="2021" name="Genome Biol.">
        <title>AFLAP: assembly-free linkage analysis pipeline using k-mers from genome sequencing data.</title>
        <authorList>
            <person name="Fletcher K."/>
            <person name="Zhang L."/>
            <person name="Gil J."/>
            <person name="Han R."/>
            <person name="Cavanaugh K."/>
            <person name="Michelmore R."/>
        </authorList>
    </citation>
    <scope>NUCLEOTIDE SEQUENCE [LARGE SCALE GENOMIC DNA]</scope>
    <source>
        <strain evidence="3 4">SF5</strain>
    </source>
</reference>
<feature type="transmembrane region" description="Helical" evidence="1">
    <location>
        <begin position="966"/>
        <end position="989"/>
    </location>
</feature>
<keyword evidence="1" id="KW-0812">Transmembrane</keyword>
<dbReference type="Gene3D" id="2.70.130.10">
    <property type="entry name" value="Mannose-6-phosphate receptor binding domain"/>
    <property type="match status" value="1"/>
</dbReference>
<evidence type="ECO:0000313" key="3">
    <source>
        <dbReference type="EMBL" id="TDH67325.1"/>
    </source>
</evidence>
<dbReference type="SMART" id="SM01411">
    <property type="entry name" value="Ephrin_rec_like"/>
    <property type="match status" value="3"/>
</dbReference>
<dbReference type="Gene3D" id="2.10.50.10">
    <property type="entry name" value="Tumor Necrosis Factor Receptor, subunit A, domain 2"/>
    <property type="match status" value="1"/>
</dbReference>
<name>A0A976FIE4_BRELC</name>
<dbReference type="EMBL" id="SHOA02000014">
    <property type="protein sequence ID" value="TDH67325.1"/>
    <property type="molecule type" value="Genomic_DNA"/>
</dbReference>
<dbReference type="InterPro" id="IPR009030">
    <property type="entry name" value="Growth_fac_rcpt_cys_sf"/>
</dbReference>
<dbReference type="RefSeq" id="XP_067816824.1">
    <property type="nucleotide sequence ID" value="XM_067960000.1"/>
</dbReference>
<comment type="caution">
    <text evidence="3">The sequence shown here is derived from an EMBL/GenBank/DDBJ whole genome shotgun (WGS) entry which is preliminary data.</text>
</comment>
<feature type="chain" id="PRO_5037930423" description="Tyrosine-protein kinase ephrin type A/B receptor-like domain-containing protein" evidence="2">
    <location>
        <begin position="20"/>
        <end position="1066"/>
    </location>
</feature>
<keyword evidence="4" id="KW-1185">Reference proteome</keyword>
<sequence length="1066" mass="114500">MWTALGLCAGGFLASRAYATEPQLRYGFGDCVDEKRTLYYYIKGDGTCSANSTGQVLAKPPVHGLRCDVHCARGFYLGANFSGPTPVSSCERCPQGKYSLGGGKLFSQRTNAWTSPLPVELETDCMTQDMFTGEWKHNCNPWSASKDGSLISSGENSGVLENFGGTKLYSTLRIGATFVRDGYVTFKYRVDAELPYDGLVFQVDDTAGAESVSQSDGWKEKVVPVTMGAHVLAWHYRKDYTGDVGEDKAFLKVIEVVGTAYSDLHCHTCGGDMTNSGGSLCAFCDVDEYAAAKSNSELEFTCYTCPDNTHAPKGSIGISSCVEQRPCSLDDVNATYTPCTNGLRNVTYSWRQPQTCELQQTSSIQLPKAEQGVECASCARGYQLGQGDECEPCGTNQVRSVTGQCTICRAGTVVVKTLEFGVGTPDGWEEWPSIVDATAATKAGWKLTKSGVLLAQHTSPDDESGRWKRPSRTVLLFHVLFEHSGSLTITYNLSGVPTFEDIGSRAWVELEIRDVGANSIKIKREMNITGSSYDVASSSSTSDVTDEFTATHLLHGSENGEYNQVIPINVTTAVMKEIALVVRATSAEAKRAMEVRVMFLGLVGTRDGAGVTCDNCPMGYAPFESEGTGCHVCPAGTFADTEDPSGIVACVKCPLNTYSKEGASTCTPCGANTYSEVGAITCAAPQALTVKASPAASSSSSLEVVSSALGGLQVTYNLSLLEALVWGNASLFLDDTVYGNATSLLSTTRVHASIPFEADGQSFWFSGLFRPLGTGWKEKVPGQIVDEQVDTNKDVAHVVIASITNPREAGHFFQQNSGLYGNVLCSAPPQWKVVNGGRHMEILPLDYGAGVKVSFTDGSGCVKGKTMTTTFHFECDLGSGTTSKPATVSVNDDDKCDWNIVWKTAYACPICDDDYFNELRSTCNGGEQLVSYARKLACYGGAETASTNTISTCSESAVVLNTKDLYSVYAVIVVIGFIVLLLLMGILIIHRKYRNVYNDYLYLKGKLPTDEKEQGDGTNETTFEFTPTSNALHSSPMGLASSPASSGQVDVDLNDDGVELQKIRSV</sequence>
<evidence type="ECO:0000256" key="2">
    <source>
        <dbReference type="SAM" id="SignalP"/>
    </source>
</evidence>
<dbReference type="Proteomes" id="UP000294530">
    <property type="component" value="Unassembled WGS sequence"/>
</dbReference>
<dbReference type="OrthoDB" id="439917at2759"/>
<evidence type="ECO:0000256" key="1">
    <source>
        <dbReference type="SAM" id="Phobius"/>
    </source>
</evidence>
<dbReference type="KEGG" id="blac:94345671"/>
<dbReference type="AlphaFoldDB" id="A0A976FIE4"/>
<dbReference type="InterPro" id="IPR039181">
    <property type="entry name" value="Elapor1/2"/>
</dbReference>
<organism evidence="3 4">
    <name type="scientific">Bremia lactucae</name>
    <name type="common">Lettuce downy mildew</name>
    <dbReference type="NCBI Taxonomy" id="4779"/>
    <lineage>
        <taxon>Eukaryota</taxon>
        <taxon>Sar</taxon>
        <taxon>Stramenopiles</taxon>
        <taxon>Oomycota</taxon>
        <taxon>Peronosporomycetes</taxon>
        <taxon>Peronosporales</taxon>
        <taxon>Peronosporaceae</taxon>
        <taxon>Bremia</taxon>
    </lineage>
</organism>